<protein>
    <submittedName>
        <fullName evidence="2">Uncharacterized protein</fullName>
    </submittedName>
</protein>
<comment type="caution">
    <text evidence="2">The sequence shown here is derived from an EMBL/GenBank/DDBJ whole genome shotgun (WGS) entry which is preliminary data.</text>
</comment>
<sequence length="108" mass="12370">MNHHVMPAFDITLAMIEGTKVQTYCGRSFVPTVQVGTSGRPDLPGAPDCRKCTELRELTVKWNRLRLEKNRLMREMRAVEKQYRHAVEDESTRQAQPTPDEVSQEVTA</sequence>
<dbReference type="Proteomes" id="UP000657592">
    <property type="component" value="Unassembled WGS sequence"/>
</dbReference>
<gene>
    <name evidence="2" type="ORF">GCM10010921_20070</name>
</gene>
<reference evidence="2" key="1">
    <citation type="journal article" date="2014" name="Int. J. Syst. Evol. Microbiol.">
        <title>Complete genome sequence of Corynebacterium casei LMG S-19264T (=DSM 44701T), isolated from a smear-ripened cheese.</title>
        <authorList>
            <consortium name="US DOE Joint Genome Institute (JGI-PGF)"/>
            <person name="Walter F."/>
            <person name="Albersmeier A."/>
            <person name="Kalinowski J."/>
            <person name="Ruckert C."/>
        </authorList>
    </citation>
    <scope>NUCLEOTIDE SEQUENCE</scope>
    <source>
        <strain evidence="2">CGMCC 1.15794</strain>
    </source>
</reference>
<proteinExistence type="predicted"/>
<organism evidence="2 3">
    <name type="scientific">Microbacterium album</name>
    <dbReference type="NCBI Taxonomy" id="2053191"/>
    <lineage>
        <taxon>Bacteria</taxon>
        <taxon>Bacillati</taxon>
        <taxon>Actinomycetota</taxon>
        <taxon>Actinomycetes</taxon>
        <taxon>Micrococcales</taxon>
        <taxon>Microbacteriaceae</taxon>
        <taxon>Microbacterium</taxon>
    </lineage>
</organism>
<dbReference type="RefSeq" id="WP_188756154.1">
    <property type="nucleotide sequence ID" value="NZ_BMJY01000008.1"/>
</dbReference>
<reference evidence="2" key="2">
    <citation type="submission" date="2020-09" db="EMBL/GenBank/DDBJ databases">
        <authorList>
            <person name="Sun Q."/>
            <person name="Zhou Y."/>
        </authorList>
    </citation>
    <scope>NUCLEOTIDE SEQUENCE</scope>
    <source>
        <strain evidence="2">CGMCC 1.15794</strain>
    </source>
</reference>
<name>A0A917MM50_9MICO</name>
<dbReference type="AlphaFoldDB" id="A0A917MM50"/>
<dbReference type="EMBL" id="BMJY01000008">
    <property type="protein sequence ID" value="GGH44990.1"/>
    <property type="molecule type" value="Genomic_DNA"/>
</dbReference>
<evidence type="ECO:0000313" key="2">
    <source>
        <dbReference type="EMBL" id="GGH44990.1"/>
    </source>
</evidence>
<feature type="region of interest" description="Disordered" evidence="1">
    <location>
        <begin position="83"/>
        <end position="108"/>
    </location>
</feature>
<feature type="compositionally biased region" description="Basic and acidic residues" evidence="1">
    <location>
        <begin position="83"/>
        <end position="92"/>
    </location>
</feature>
<evidence type="ECO:0000313" key="3">
    <source>
        <dbReference type="Proteomes" id="UP000657592"/>
    </source>
</evidence>
<accession>A0A917MM50</accession>
<keyword evidence="3" id="KW-1185">Reference proteome</keyword>
<evidence type="ECO:0000256" key="1">
    <source>
        <dbReference type="SAM" id="MobiDB-lite"/>
    </source>
</evidence>